<sequence length="91" mass="9913">MACQVILASISSKAVHSLIQQLDRTAVEANRIALLESVNSQPESTAALLLENLGIDQWFQIQVTASVKGEEAALALVQRYHSELPTLLELD</sequence>
<dbReference type="AlphaFoldDB" id="A0ABD1XX62"/>
<keyword evidence="2" id="KW-1185">Reference proteome</keyword>
<name>A0ABD1XX62_9MARC</name>
<dbReference type="EMBL" id="JBHFFA010000007">
    <property type="protein sequence ID" value="KAL2612118.1"/>
    <property type="molecule type" value="Genomic_DNA"/>
</dbReference>
<evidence type="ECO:0000313" key="1">
    <source>
        <dbReference type="EMBL" id="KAL2612118.1"/>
    </source>
</evidence>
<reference evidence="1 2" key="1">
    <citation type="submission" date="2024-09" db="EMBL/GenBank/DDBJ databases">
        <title>Chromosome-scale assembly of Riccia fluitans.</title>
        <authorList>
            <person name="Paukszto L."/>
            <person name="Sawicki J."/>
            <person name="Karawczyk K."/>
            <person name="Piernik-Szablinska J."/>
            <person name="Szczecinska M."/>
            <person name="Mazdziarz M."/>
        </authorList>
    </citation>
    <scope>NUCLEOTIDE SEQUENCE [LARGE SCALE GENOMIC DNA]</scope>
    <source>
        <strain evidence="1">Rf_01</strain>
        <tissue evidence="1">Aerial parts of the thallus</tissue>
    </source>
</reference>
<dbReference type="Proteomes" id="UP001605036">
    <property type="component" value="Unassembled WGS sequence"/>
</dbReference>
<accession>A0ABD1XX62</accession>
<protein>
    <submittedName>
        <fullName evidence="1">Uncharacterized protein</fullName>
    </submittedName>
</protein>
<proteinExistence type="predicted"/>
<comment type="caution">
    <text evidence="1">The sequence shown here is derived from an EMBL/GenBank/DDBJ whole genome shotgun (WGS) entry which is preliminary data.</text>
</comment>
<organism evidence="1 2">
    <name type="scientific">Riccia fluitans</name>
    <dbReference type="NCBI Taxonomy" id="41844"/>
    <lineage>
        <taxon>Eukaryota</taxon>
        <taxon>Viridiplantae</taxon>
        <taxon>Streptophyta</taxon>
        <taxon>Embryophyta</taxon>
        <taxon>Marchantiophyta</taxon>
        <taxon>Marchantiopsida</taxon>
        <taxon>Marchantiidae</taxon>
        <taxon>Marchantiales</taxon>
        <taxon>Ricciaceae</taxon>
        <taxon>Riccia</taxon>
    </lineage>
</organism>
<gene>
    <name evidence="1" type="ORF">R1flu_023810</name>
</gene>
<evidence type="ECO:0000313" key="2">
    <source>
        <dbReference type="Proteomes" id="UP001605036"/>
    </source>
</evidence>